<gene>
    <name evidence="3" type="ORF">SCUD_LOCUS9163</name>
</gene>
<evidence type="ECO:0000313" key="3">
    <source>
        <dbReference type="EMBL" id="VDP34447.1"/>
    </source>
</evidence>
<sequence length="278" mass="30338">MEEPKTVVDTENPDVIAISEALSKSEVHDSACQSSGFLLSMANRLNRRGAMLCSLKEDLKSLEIILASTSTRRKEILGNIGLKFSSVCPDVEESLPSENFQSIPAHIEAIAKLKVDAVVNTLDISKRNYVVIGADTVVCFEGCIFGKPSSHVDAVNTLTRLSGNVHQVITGVCLKWIVSGKEQKIDQFHEVTNVKMIELSPLIIEGYVQSGEPMDKAGAYGIQGLGSSLIERIDGDYFSVVGLPVCRLCKYLKAGCEEIVFKLLDTEFLSSRVDVPEK</sequence>
<dbReference type="HAMAP" id="MF_00528">
    <property type="entry name" value="Maf"/>
    <property type="match status" value="1"/>
</dbReference>
<dbReference type="WBParaSite" id="SCUD_0000916301-mRNA-1">
    <property type="protein sequence ID" value="SCUD_0000916301-mRNA-1"/>
    <property type="gene ID" value="SCUD_0000916301"/>
</dbReference>
<dbReference type="GO" id="GO:0047429">
    <property type="term" value="F:nucleoside triphosphate diphosphatase activity"/>
    <property type="evidence" value="ECO:0007669"/>
    <property type="project" value="InterPro"/>
</dbReference>
<dbReference type="CDD" id="cd00555">
    <property type="entry name" value="Maf"/>
    <property type="match status" value="1"/>
</dbReference>
<dbReference type="InterPro" id="IPR029001">
    <property type="entry name" value="ITPase-like_fam"/>
</dbReference>
<dbReference type="AlphaFoldDB" id="A0A183K2F0"/>
<dbReference type="PANTHER" id="PTHR43213">
    <property type="entry name" value="BIFUNCTIONAL DTTP/UTP PYROPHOSPHATASE/METHYLTRANSFERASE PROTEIN-RELATED"/>
    <property type="match status" value="1"/>
</dbReference>
<dbReference type="Pfam" id="PF02545">
    <property type="entry name" value="Maf"/>
    <property type="match status" value="1"/>
</dbReference>
<keyword evidence="4" id="KW-1185">Reference proteome</keyword>
<dbReference type="Proteomes" id="UP000279833">
    <property type="component" value="Unassembled WGS sequence"/>
</dbReference>
<reference evidence="5" key="1">
    <citation type="submission" date="2016-06" db="UniProtKB">
        <authorList>
            <consortium name="WormBaseParasite"/>
        </authorList>
    </citation>
    <scope>IDENTIFICATION</scope>
</reference>
<dbReference type="EMBL" id="UZAK01033099">
    <property type="protein sequence ID" value="VDP34447.1"/>
    <property type="molecule type" value="Genomic_DNA"/>
</dbReference>
<organism evidence="5">
    <name type="scientific">Schistosoma curassoni</name>
    <dbReference type="NCBI Taxonomy" id="6186"/>
    <lineage>
        <taxon>Eukaryota</taxon>
        <taxon>Metazoa</taxon>
        <taxon>Spiralia</taxon>
        <taxon>Lophotrochozoa</taxon>
        <taxon>Platyhelminthes</taxon>
        <taxon>Trematoda</taxon>
        <taxon>Digenea</taxon>
        <taxon>Strigeidida</taxon>
        <taxon>Schistosomatoidea</taxon>
        <taxon>Schistosomatidae</taxon>
        <taxon>Schistosoma</taxon>
    </lineage>
</organism>
<dbReference type="PANTHER" id="PTHR43213:SF5">
    <property type="entry name" value="BIFUNCTIONAL DTTP_UTP PYROPHOSPHATASE_METHYLTRANSFERASE PROTEIN-RELATED"/>
    <property type="match status" value="1"/>
</dbReference>
<dbReference type="STRING" id="6186.A0A183K2F0"/>
<comment type="cofactor">
    <cofactor evidence="1">
        <name>a divalent metal cation</name>
        <dbReference type="ChEBI" id="CHEBI:60240"/>
    </cofactor>
</comment>
<dbReference type="Gene3D" id="3.90.950.10">
    <property type="match status" value="1"/>
</dbReference>
<evidence type="ECO:0000313" key="5">
    <source>
        <dbReference type="WBParaSite" id="SCUD_0000916301-mRNA-1"/>
    </source>
</evidence>
<evidence type="ECO:0000256" key="2">
    <source>
        <dbReference type="ARBA" id="ARBA00022801"/>
    </source>
</evidence>
<proteinExistence type="inferred from homology"/>
<accession>A0A183K2F0</accession>
<dbReference type="InterPro" id="IPR003697">
    <property type="entry name" value="Maf-like"/>
</dbReference>
<name>A0A183K2F0_9TREM</name>
<dbReference type="SUPFAM" id="SSF52972">
    <property type="entry name" value="ITPase-like"/>
    <property type="match status" value="1"/>
</dbReference>
<dbReference type="NCBIfam" id="TIGR00172">
    <property type="entry name" value="maf"/>
    <property type="match status" value="1"/>
</dbReference>
<reference evidence="3 4" key="2">
    <citation type="submission" date="2018-11" db="EMBL/GenBank/DDBJ databases">
        <authorList>
            <consortium name="Pathogen Informatics"/>
        </authorList>
    </citation>
    <scope>NUCLEOTIDE SEQUENCE [LARGE SCALE GENOMIC DNA]</scope>
    <source>
        <strain evidence="3">Dakar</strain>
        <strain evidence="4">Dakar, Senegal</strain>
    </source>
</reference>
<evidence type="ECO:0000313" key="4">
    <source>
        <dbReference type="Proteomes" id="UP000279833"/>
    </source>
</evidence>
<keyword evidence="2" id="KW-0378">Hydrolase</keyword>
<evidence type="ECO:0000256" key="1">
    <source>
        <dbReference type="ARBA" id="ARBA00001968"/>
    </source>
</evidence>
<protein>
    <submittedName>
        <fullName evidence="5">Nucleotide PPase</fullName>
    </submittedName>
</protein>